<dbReference type="Proteomes" id="UP000824118">
    <property type="component" value="Unassembled WGS sequence"/>
</dbReference>
<dbReference type="InterPro" id="IPR024688">
    <property type="entry name" value="Mac_dom"/>
</dbReference>
<dbReference type="Pfam" id="PF12464">
    <property type="entry name" value="Mac"/>
    <property type="match status" value="1"/>
</dbReference>
<dbReference type="SMART" id="SM01266">
    <property type="entry name" value="Mac"/>
    <property type="match status" value="1"/>
</dbReference>
<dbReference type="InterPro" id="IPR001451">
    <property type="entry name" value="Hexapep"/>
</dbReference>
<dbReference type="PANTHER" id="PTHR43017">
    <property type="entry name" value="GALACTOSIDE O-ACETYLTRANSFERASE"/>
    <property type="match status" value="1"/>
</dbReference>
<dbReference type="AlphaFoldDB" id="A0A9D1LXQ3"/>
<comment type="similarity">
    <text evidence="1 5">Belongs to the transferase hexapeptide repeat family.</text>
</comment>
<organism evidence="7 8">
    <name type="scientific">Candidatus Limousia pullorum</name>
    <dbReference type="NCBI Taxonomy" id="2840860"/>
    <lineage>
        <taxon>Bacteria</taxon>
        <taxon>Bacillati</taxon>
        <taxon>Bacillota</taxon>
        <taxon>Clostridia</taxon>
        <taxon>Eubacteriales</taxon>
        <taxon>Oscillospiraceae</taxon>
        <taxon>Oscillospiraceae incertae sedis</taxon>
        <taxon>Candidatus Limousia</taxon>
    </lineage>
</organism>
<evidence type="ECO:0000256" key="2">
    <source>
        <dbReference type="ARBA" id="ARBA00022679"/>
    </source>
</evidence>
<dbReference type="PROSITE" id="PS00101">
    <property type="entry name" value="HEXAPEP_TRANSFERASES"/>
    <property type="match status" value="1"/>
</dbReference>
<evidence type="ECO:0000256" key="4">
    <source>
        <dbReference type="ARBA" id="ARBA00023315"/>
    </source>
</evidence>
<name>A0A9D1LXQ3_9FIRM</name>
<dbReference type="InterPro" id="IPR011004">
    <property type="entry name" value="Trimer_LpxA-like_sf"/>
</dbReference>
<gene>
    <name evidence="7" type="ORF">IAD22_03600</name>
</gene>
<dbReference type="Pfam" id="PF00132">
    <property type="entry name" value="Hexapep"/>
    <property type="match status" value="1"/>
</dbReference>
<keyword evidence="2 5" id="KW-0808">Transferase</keyword>
<evidence type="ECO:0000256" key="1">
    <source>
        <dbReference type="ARBA" id="ARBA00007274"/>
    </source>
</evidence>
<evidence type="ECO:0000313" key="8">
    <source>
        <dbReference type="Proteomes" id="UP000824118"/>
    </source>
</evidence>
<dbReference type="EMBL" id="DVNG01000052">
    <property type="protein sequence ID" value="HIU50080.1"/>
    <property type="molecule type" value="Genomic_DNA"/>
</dbReference>
<dbReference type="PANTHER" id="PTHR43017:SF1">
    <property type="entry name" value="ACETYLTRANSFERASE YJL218W-RELATED"/>
    <property type="match status" value="1"/>
</dbReference>
<dbReference type="InterPro" id="IPR018357">
    <property type="entry name" value="Hexapep_transf_CS"/>
</dbReference>
<evidence type="ECO:0000256" key="3">
    <source>
        <dbReference type="ARBA" id="ARBA00022737"/>
    </source>
</evidence>
<dbReference type="Gene3D" id="2.160.10.10">
    <property type="entry name" value="Hexapeptide repeat proteins"/>
    <property type="match status" value="1"/>
</dbReference>
<evidence type="ECO:0000313" key="7">
    <source>
        <dbReference type="EMBL" id="HIU50080.1"/>
    </source>
</evidence>
<dbReference type="SUPFAM" id="SSF51161">
    <property type="entry name" value="Trimeric LpxA-like enzymes"/>
    <property type="match status" value="1"/>
</dbReference>
<proteinExistence type="inferred from homology"/>
<reference evidence="7" key="2">
    <citation type="journal article" date="2021" name="PeerJ">
        <title>Extensive microbial diversity within the chicken gut microbiome revealed by metagenomics and culture.</title>
        <authorList>
            <person name="Gilroy R."/>
            <person name="Ravi A."/>
            <person name="Getino M."/>
            <person name="Pursley I."/>
            <person name="Horton D.L."/>
            <person name="Alikhan N.F."/>
            <person name="Baker D."/>
            <person name="Gharbi K."/>
            <person name="Hall N."/>
            <person name="Watson M."/>
            <person name="Adriaenssens E.M."/>
            <person name="Foster-Nyarko E."/>
            <person name="Jarju S."/>
            <person name="Secka A."/>
            <person name="Antonio M."/>
            <person name="Oren A."/>
            <person name="Chaudhuri R.R."/>
            <person name="La Ragione R."/>
            <person name="Hildebrand F."/>
            <person name="Pallen M.J."/>
        </authorList>
    </citation>
    <scope>NUCLEOTIDE SEQUENCE</scope>
    <source>
        <strain evidence="7">ChiGjej1B1-1684</strain>
    </source>
</reference>
<keyword evidence="3" id="KW-0677">Repeat</keyword>
<dbReference type="EC" id="2.3.1.-" evidence="5"/>
<evidence type="ECO:0000256" key="5">
    <source>
        <dbReference type="RuleBase" id="RU367021"/>
    </source>
</evidence>
<reference evidence="7" key="1">
    <citation type="submission" date="2020-10" db="EMBL/GenBank/DDBJ databases">
        <authorList>
            <person name="Gilroy R."/>
        </authorList>
    </citation>
    <scope>NUCLEOTIDE SEQUENCE</scope>
    <source>
        <strain evidence="7">ChiGjej1B1-1684</strain>
    </source>
</reference>
<feature type="domain" description="Maltose/galactoside acetyltransferase" evidence="6">
    <location>
        <begin position="4"/>
        <end position="58"/>
    </location>
</feature>
<dbReference type="InterPro" id="IPR039369">
    <property type="entry name" value="LacA-like"/>
</dbReference>
<protein>
    <recommendedName>
        <fullName evidence="5">Acetyltransferase</fullName>
        <ecNumber evidence="5">2.3.1.-</ecNumber>
    </recommendedName>
</protein>
<evidence type="ECO:0000259" key="6">
    <source>
        <dbReference type="SMART" id="SM01266"/>
    </source>
</evidence>
<comment type="caution">
    <text evidence="7">The sequence shown here is derived from an EMBL/GenBank/DDBJ whole genome shotgun (WGS) entry which is preliminary data.</text>
</comment>
<sequence>MTEKERMLGGKLYRAFGEELRGDFKKAKRLIAEYNVTTEDEKEKRNKILKELLGGTGENFHIEPPFFCDYGCNIYVGENFYCNYECIVLDVCKVTIGDNVLIGPRVSLYAAGHPIDPVIRTDGLEFGKPINVGNNVWIGGDTTINPGVTIGDNSVIGSGSVVTKDIPANVVAAGNPCRVIREITKEDIKYWEKLRDEYNASLDD</sequence>
<keyword evidence="4 5" id="KW-0012">Acyltransferase</keyword>
<dbReference type="GO" id="GO:0008870">
    <property type="term" value="F:galactoside O-acetyltransferase activity"/>
    <property type="evidence" value="ECO:0007669"/>
    <property type="project" value="TreeGrafter"/>
</dbReference>
<accession>A0A9D1LXQ3</accession>
<dbReference type="CDD" id="cd03357">
    <property type="entry name" value="LbH_MAT_GAT"/>
    <property type="match status" value="1"/>
</dbReference>
<dbReference type="FunFam" id="2.160.10.10:FF:000008">
    <property type="entry name" value="Maltose O-acetyltransferase"/>
    <property type="match status" value="1"/>
</dbReference>